<evidence type="ECO:0000313" key="2">
    <source>
        <dbReference type="Proteomes" id="UP000008720"/>
    </source>
</evidence>
<dbReference type="KEGG" id="mtt:Ftrac_0107"/>
<dbReference type="EMBL" id="CP002349">
    <property type="protein sequence ID" value="ADR20119.1"/>
    <property type="molecule type" value="Genomic_DNA"/>
</dbReference>
<dbReference type="Proteomes" id="UP000008720">
    <property type="component" value="Chromosome"/>
</dbReference>
<organism evidence="1 2">
    <name type="scientific">Marivirga tractuosa (strain ATCC 23168 / DSM 4126 / NBRC 15989 / NCIMB 1408 / VKM B-1430 / H-43)</name>
    <name type="common">Microscilla tractuosa</name>
    <name type="synonym">Flexibacter tractuosus</name>
    <dbReference type="NCBI Taxonomy" id="643867"/>
    <lineage>
        <taxon>Bacteria</taxon>
        <taxon>Pseudomonadati</taxon>
        <taxon>Bacteroidota</taxon>
        <taxon>Cytophagia</taxon>
        <taxon>Cytophagales</taxon>
        <taxon>Marivirgaceae</taxon>
        <taxon>Marivirga</taxon>
    </lineage>
</organism>
<dbReference type="OrthoDB" id="961309at2"/>
<dbReference type="eggNOG" id="ENOG5032VZF">
    <property type="taxonomic scope" value="Bacteria"/>
</dbReference>
<accession>E4TVI7</accession>
<dbReference type="InterPro" id="IPR005361">
    <property type="entry name" value="UPF0158"/>
</dbReference>
<reference evidence="1 2" key="1">
    <citation type="journal article" date="2011" name="Stand. Genomic Sci.">
        <title>Complete genome sequence of Marivirga tractuosa type strain (H-43).</title>
        <authorList>
            <person name="Pagani I."/>
            <person name="Chertkov O."/>
            <person name="Lapidus A."/>
            <person name="Lucas S."/>
            <person name="Del Rio T.G."/>
            <person name="Tice H."/>
            <person name="Copeland A."/>
            <person name="Cheng J.F."/>
            <person name="Nolan M."/>
            <person name="Saunders E."/>
            <person name="Pitluck S."/>
            <person name="Held B."/>
            <person name="Goodwin L."/>
            <person name="Liolios K."/>
            <person name="Ovchinikova G."/>
            <person name="Ivanova N."/>
            <person name="Mavromatis K."/>
            <person name="Pati A."/>
            <person name="Chen A."/>
            <person name="Palaniappan K."/>
            <person name="Land M."/>
            <person name="Hauser L."/>
            <person name="Jeffries C.D."/>
            <person name="Detter J.C."/>
            <person name="Han C."/>
            <person name="Tapia R."/>
            <person name="Ngatchou-Djao O.D."/>
            <person name="Rohde M."/>
            <person name="Goker M."/>
            <person name="Spring S."/>
            <person name="Sikorski J."/>
            <person name="Woyke T."/>
            <person name="Bristow J."/>
            <person name="Eisen J.A."/>
            <person name="Markowitz V."/>
            <person name="Hugenholtz P."/>
            <person name="Klenk H.P."/>
            <person name="Kyrpides N.C."/>
        </authorList>
    </citation>
    <scope>NUCLEOTIDE SEQUENCE [LARGE SCALE GENOMIC DNA]</scope>
    <source>
        <strain evidence="2">ATCC 23168 / DSM 4126 / NBRC 15989 / NCIMB 1408 / VKM B-1430 / H-43</strain>
    </source>
</reference>
<dbReference type="AlphaFoldDB" id="E4TVI7"/>
<sequence length="135" mass="16245">MKISDKHIAEIADLLDAGQVCYFHKQTGKIEHHTDPESPFFDPDQWKDIISLIKKDRDAFVKFDPMDSRESYQIMVNFAHSIKDMTISEKLLYILSQPKPFQNFKHHIQYLNYIDDWYKFKQTAMMDWVRQQIEE</sequence>
<gene>
    <name evidence="1" type="ordered locus">Ftrac_0107</name>
</gene>
<proteinExistence type="predicted"/>
<dbReference type="Pfam" id="PF03682">
    <property type="entry name" value="UPF0158"/>
    <property type="match status" value="1"/>
</dbReference>
<evidence type="ECO:0000313" key="1">
    <source>
        <dbReference type="EMBL" id="ADR20119.1"/>
    </source>
</evidence>
<keyword evidence="2" id="KW-1185">Reference proteome</keyword>
<name>E4TVI7_MARTH</name>
<dbReference type="RefSeq" id="WP_013452270.1">
    <property type="nucleotide sequence ID" value="NC_014759.1"/>
</dbReference>
<protein>
    <submittedName>
        <fullName evidence="1">Uncharacterized protein</fullName>
    </submittedName>
</protein>
<dbReference type="HOGENOM" id="CLU_148494_0_0_10"/>